<dbReference type="FunFam" id="3.40.50.720:FF:000047">
    <property type="entry name" value="NADP-dependent L-serine/L-allo-threonine dehydrogenase"/>
    <property type="match status" value="1"/>
</dbReference>
<dbReference type="Proteomes" id="UP000294558">
    <property type="component" value="Unassembled WGS sequence"/>
</dbReference>
<sequence>MTGALDGRRVLITGASSGIGSAIADAVVAAGGRVALVARSAEALAEQAERLGDTAIAAPADVTDADALAAAIERAADELGGLDAVVCSAGLVRPGGILETSPDDWQVMFDVNVMGVLNTVHGALGRLRAAETADVIVLSSMSGRRRSSVAMGFYSASKFAVHVLSDSLREELGPEGVRVTVISPGFVNTPIFDGVEDDATREQYQTAVSTQGLPPEAVAANVVHALAQPAGVDLVEIAMLSTEQR</sequence>
<evidence type="ECO:0000256" key="2">
    <source>
        <dbReference type="ARBA" id="ARBA00023002"/>
    </source>
</evidence>
<keyword evidence="2" id="KW-0560">Oxidoreductase</keyword>
<evidence type="ECO:0000313" key="4">
    <source>
        <dbReference type="EMBL" id="TDT18587.1"/>
    </source>
</evidence>
<organism evidence="4 5">
    <name type="scientific">Ilumatobacter fluminis</name>
    <dbReference type="NCBI Taxonomy" id="467091"/>
    <lineage>
        <taxon>Bacteria</taxon>
        <taxon>Bacillati</taxon>
        <taxon>Actinomycetota</taxon>
        <taxon>Acidimicrobiia</taxon>
        <taxon>Acidimicrobiales</taxon>
        <taxon>Ilumatobacteraceae</taxon>
        <taxon>Ilumatobacter</taxon>
    </lineage>
</organism>
<dbReference type="GO" id="GO:0016616">
    <property type="term" value="F:oxidoreductase activity, acting on the CH-OH group of donors, NAD or NADP as acceptor"/>
    <property type="evidence" value="ECO:0007669"/>
    <property type="project" value="UniProtKB-ARBA"/>
</dbReference>
<dbReference type="GO" id="GO:0016020">
    <property type="term" value="C:membrane"/>
    <property type="evidence" value="ECO:0007669"/>
    <property type="project" value="TreeGrafter"/>
</dbReference>
<dbReference type="CDD" id="cd05233">
    <property type="entry name" value="SDR_c"/>
    <property type="match status" value="1"/>
</dbReference>
<reference evidence="4 5" key="1">
    <citation type="submission" date="2019-03" db="EMBL/GenBank/DDBJ databases">
        <title>Sequencing the genomes of 1000 actinobacteria strains.</title>
        <authorList>
            <person name="Klenk H.-P."/>
        </authorList>
    </citation>
    <scope>NUCLEOTIDE SEQUENCE [LARGE SCALE GENOMIC DNA]</scope>
    <source>
        <strain evidence="4 5">DSM 18936</strain>
    </source>
</reference>
<comment type="caution">
    <text evidence="4">The sequence shown here is derived from an EMBL/GenBank/DDBJ whole genome shotgun (WGS) entry which is preliminary data.</text>
</comment>
<dbReference type="SUPFAM" id="SSF51735">
    <property type="entry name" value="NAD(P)-binding Rossmann-fold domains"/>
    <property type="match status" value="1"/>
</dbReference>
<dbReference type="InterPro" id="IPR002347">
    <property type="entry name" value="SDR_fam"/>
</dbReference>
<keyword evidence="5" id="KW-1185">Reference proteome</keyword>
<accession>A0A4R7I4H8</accession>
<evidence type="ECO:0000259" key="3">
    <source>
        <dbReference type="SMART" id="SM00822"/>
    </source>
</evidence>
<evidence type="ECO:0000313" key="5">
    <source>
        <dbReference type="Proteomes" id="UP000294558"/>
    </source>
</evidence>
<protein>
    <submittedName>
        <fullName evidence="4">NADP-dependent 3-hydroxy acid dehydrogenase YdfG</fullName>
    </submittedName>
</protein>
<dbReference type="AlphaFoldDB" id="A0A4R7I4H8"/>
<gene>
    <name evidence="4" type="ORF">BDK89_4214</name>
</gene>
<dbReference type="RefSeq" id="WP_166657752.1">
    <property type="nucleotide sequence ID" value="NZ_SOAU01000001.1"/>
</dbReference>
<dbReference type="PRINTS" id="PR00081">
    <property type="entry name" value="GDHRDH"/>
</dbReference>
<comment type="similarity">
    <text evidence="1">Belongs to the short-chain dehydrogenases/reductases (SDR) family.</text>
</comment>
<dbReference type="SMART" id="SM00822">
    <property type="entry name" value="PKS_KR"/>
    <property type="match status" value="1"/>
</dbReference>
<dbReference type="Pfam" id="PF00106">
    <property type="entry name" value="adh_short"/>
    <property type="match status" value="1"/>
</dbReference>
<dbReference type="PANTHER" id="PTHR44196">
    <property type="entry name" value="DEHYDROGENASE/REDUCTASE SDR FAMILY MEMBER 7B"/>
    <property type="match status" value="1"/>
</dbReference>
<proteinExistence type="inferred from homology"/>
<name>A0A4R7I4H8_9ACTN</name>
<dbReference type="InterPro" id="IPR057326">
    <property type="entry name" value="KR_dom"/>
</dbReference>
<feature type="domain" description="Ketoreductase" evidence="3">
    <location>
        <begin position="8"/>
        <end position="185"/>
    </location>
</feature>
<dbReference type="InterPro" id="IPR036291">
    <property type="entry name" value="NAD(P)-bd_dom_sf"/>
</dbReference>
<dbReference type="Gene3D" id="3.40.50.720">
    <property type="entry name" value="NAD(P)-binding Rossmann-like Domain"/>
    <property type="match status" value="1"/>
</dbReference>
<dbReference type="PANTHER" id="PTHR44196:SF1">
    <property type="entry name" value="DEHYDROGENASE_REDUCTASE SDR FAMILY MEMBER 7B"/>
    <property type="match status" value="1"/>
</dbReference>
<dbReference type="EMBL" id="SOAU01000001">
    <property type="protein sequence ID" value="TDT18587.1"/>
    <property type="molecule type" value="Genomic_DNA"/>
</dbReference>
<evidence type="ECO:0000256" key="1">
    <source>
        <dbReference type="ARBA" id="ARBA00006484"/>
    </source>
</evidence>